<proteinExistence type="predicted"/>
<dbReference type="EMBL" id="AP015034">
    <property type="protein sequence ID" value="BAT76924.1"/>
    <property type="molecule type" value="Genomic_DNA"/>
</dbReference>
<evidence type="ECO:0000313" key="3">
    <source>
        <dbReference type="Proteomes" id="UP000291084"/>
    </source>
</evidence>
<feature type="region of interest" description="Disordered" evidence="1">
    <location>
        <begin position="85"/>
        <end position="107"/>
    </location>
</feature>
<gene>
    <name evidence="2" type="primary">Vigan.01G499700</name>
    <name evidence="2" type="ORF">VIGAN_01499700</name>
</gene>
<sequence>MKWFRLTSRTKAETTIGHRHGKQNPIISVHRILDSSTQCLTSAHTQQENSIQNNYPDAKTPTTQANKRRISTTLSWFTKFLHSVTDPPSNQPLNSEHACKDSNFSGN</sequence>
<dbReference type="AlphaFoldDB" id="A0A0S3R8Q9"/>
<accession>A0A0S3R8Q9</accession>
<keyword evidence="3" id="KW-1185">Reference proteome</keyword>
<dbReference type="Proteomes" id="UP000291084">
    <property type="component" value="Chromosome 1"/>
</dbReference>
<protein>
    <submittedName>
        <fullName evidence="2">Uncharacterized protein</fullName>
    </submittedName>
</protein>
<evidence type="ECO:0000313" key="2">
    <source>
        <dbReference type="EMBL" id="BAT76924.1"/>
    </source>
</evidence>
<feature type="region of interest" description="Disordered" evidence="1">
    <location>
        <begin position="43"/>
        <end position="65"/>
    </location>
</feature>
<evidence type="ECO:0000256" key="1">
    <source>
        <dbReference type="SAM" id="MobiDB-lite"/>
    </source>
</evidence>
<reference evidence="2 3" key="1">
    <citation type="journal article" date="2015" name="Sci. Rep.">
        <title>The power of single molecule real-time sequencing technology in the de novo assembly of a eukaryotic genome.</title>
        <authorList>
            <person name="Sakai H."/>
            <person name="Naito K."/>
            <person name="Ogiso-Tanaka E."/>
            <person name="Takahashi Y."/>
            <person name="Iseki K."/>
            <person name="Muto C."/>
            <person name="Satou K."/>
            <person name="Teruya K."/>
            <person name="Shiroma A."/>
            <person name="Shimoji M."/>
            <person name="Hirano T."/>
            <person name="Itoh T."/>
            <person name="Kaga A."/>
            <person name="Tomooka N."/>
        </authorList>
    </citation>
    <scope>NUCLEOTIDE SEQUENCE [LARGE SCALE GENOMIC DNA]</scope>
    <source>
        <strain evidence="3">cv. Shumari</strain>
    </source>
</reference>
<name>A0A0S3R8Q9_PHAAN</name>
<organism evidence="2 3">
    <name type="scientific">Vigna angularis var. angularis</name>
    <dbReference type="NCBI Taxonomy" id="157739"/>
    <lineage>
        <taxon>Eukaryota</taxon>
        <taxon>Viridiplantae</taxon>
        <taxon>Streptophyta</taxon>
        <taxon>Embryophyta</taxon>
        <taxon>Tracheophyta</taxon>
        <taxon>Spermatophyta</taxon>
        <taxon>Magnoliopsida</taxon>
        <taxon>eudicotyledons</taxon>
        <taxon>Gunneridae</taxon>
        <taxon>Pentapetalae</taxon>
        <taxon>rosids</taxon>
        <taxon>fabids</taxon>
        <taxon>Fabales</taxon>
        <taxon>Fabaceae</taxon>
        <taxon>Papilionoideae</taxon>
        <taxon>50 kb inversion clade</taxon>
        <taxon>NPAAA clade</taxon>
        <taxon>indigoferoid/millettioid clade</taxon>
        <taxon>Phaseoleae</taxon>
        <taxon>Vigna</taxon>
    </lineage>
</organism>